<feature type="region of interest" description="Disordered" evidence="1">
    <location>
        <begin position="218"/>
        <end position="238"/>
    </location>
</feature>
<evidence type="ECO:0000256" key="1">
    <source>
        <dbReference type="SAM" id="MobiDB-lite"/>
    </source>
</evidence>
<feature type="region of interest" description="Disordered" evidence="1">
    <location>
        <begin position="56"/>
        <end position="81"/>
    </location>
</feature>
<organism evidence="2 3">
    <name type="scientific">Cuscuta campestris</name>
    <dbReference type="NCBI Taxonomy" id="132261"/>
    <lineage>
        <taxon>Eukaryota</taxon>
        <taxon>Viridiplantae</taxon>
        <taxon>Streptophyta</taxon>
        <taxon>Embryophyta</taxon>
        <taxon>Tracheophyta</taxon>
        <taxon>Spermatophyta</taxon>
        <taxon>Magnoliopsida</taxon>
        <taxon>eudicotyledons</taxon>
        <taxon>Gunneridae</taxon>
        <taxon>Pentapetalae</taxon>
        <taxon>asterids</taxon>
        <taxon>lamiids</taxon>
        <taxon>Solanales</taxon>
        <taxon>Convolvulaceae</taxon>
        <taxon>Cuscuteae</taxon>
        <taxon>Cuscuta</taxon>
        <taxon>Cuscuta subgen. Grammica</taxon>
        <taxon>Cuscuta sect. Cleistogrammica</taxon>
    </lineage>
</organism>
<keyword evidence="3" id="KW-1185">Reference proteome</keyword>
<protein>
    <submittedName>
        <fullName evidence="2">Uncharacterized protein</fullName>
    </submittedName>
</protein>
<dbReference type="AlphaFoldDB" id="A0A484MBT5"/>
<reference evidence="2 3" key="1">
    <citation type="submission" date="2018-04" db="EMBL/GenBank/DDBJ databases">
        <authorList>
            <person name="Vogel A."/>
        </authorList>
    </citation>
    <scope>NUCLEOTIDE SEQUENCE [LARGE SCALE GENOMIC DNA]</scope>
</reference>
<feature type="compositionally biased region" description="Basic residues" evidence="1">
    <location>
        <begin position="65"/>
        <end position="74"/>
    </location>
</feature>
<feature type="compositionally biased region" description="Acidic residues" evidence="1">
    <location>
        <begin position="163"/>
        <end position="182"/>
    </location>
</feature>
<gene>
    <name evidence="2" type="ORF">CCAM_LOCUS27344</name>
</gene>
<feature type="compositionally biased region" description="Basic and acidic residues" evidence="1">
    <location>
        <begin position="151"/>
        <end position="162"/>
    </location>
</feature>
<dbReference type="EMBL" id="OOIL02002938">
    <property type="protein sequence ID" value="VFQ85568.1"/>
    <property type="molecule type" value="Genomic_DNA"/>
</dbReference>
<evidence type="ECO:0000313" key="3">
    <source>
        <dbReference type="Proteomes" id="UP000595140"/>
    </source>
</evidence>
<dbReference type="Proteomes" id="UP000595140">
    <property type="component" value="Unassembled WGS sequence"/>
</dbReference>
<sequence>MASSDSTPFIPVVDPAATCFEEMYRQDPSLRPDGLMGGINHYRVLSAVPLRTSVTVASSSQASRPKGKKSKTVKNQKTVEGQIRKSSPVTVLETGQITSTGCLLLDIDFDEALRFVGEGYSVHGPHATNHVFSVTSPDAEAEAVLGSRPKHGLEESTSRPEDSEIEEREEEEDEEIETDEESGQPSYSKDVANVEPSGDMHPLEVVRRAKLLAQIQGREEEVHREPPSGNTSGPAATIPDREVVQTWSQRKRKLLQTEEEETASKQDVILTQSLLAKRPVVPQDGKCPASLDISDGNAQAEAEVASLSVALKDEDEILSSLQGLVDGFHKKWSLEAERDRALAEREQAVSEKERAVSDFLQSPAF</sequence>
<proteinExistence type="predicted"/>
<evidence type="ECO:0000313" key="2">
    <source>
        <dbReference type="EMBL" id="VFQ85568.1"/>
    </source>
</evidence>
<accession>A0A484MBT5</accession>
<feature type="region of interest" description="Disordered" evidence="1">
    <location>
        <begin position="145"/>
        <end position="199"/>
    </location>
</feature>
<name>A0A484MBT5_9ASTE</name>